<dbReference type="SUPFAM" id="SSF52413">
    <property type="entry name" value="UDP-glucose/GDP-mannose dehydrogenase C-terminal domain"/>
    <property type="match status" value="1"/>
</dbReference>
<evidence type="ECO:0000256" key="2">
    <source>
        <dbReference type="ARBA" id="ARBA00023027"/>
    </source>
</evidence>
<comment type="caution">
    <text evidence="5">The sequence shown here is derived from an EMBL/GenBank/DDBJ whole genome shotgun (WGS) entry which is preliminary data.</text>
</comment>
<dbReference type="SUPFAM" id="SSF48179">
    <property type="entry name" value="6-phosphogluconate dehydrogenase C-terminal domain-like"/>
    <property type="match status" value="1"/>
</dbReference>
<gene>
    <name evidence="5" type="ORF">PACILC2_40630</name>
</gene>
<keyword evidence="6" id="KW-1185">Reference proteome</keyword>
<dbReference type="NCBIfam" id="TIGR03026">
    <property type="entry name" value="NDP-sugDHase"/>
    <property type="match status" value="1"/>
</dbReference>
<dbReference type="InterPro" id="IPR028359">
    <property type="entry name" value="UDP_ManNAc/GlcNAc_DH"/>
</dbReference>
<evidence type="ECO:0000256" key="3">
    <source>
        <dbReference type="PIRNR" id="PIRNR000124"/>
    </source>
</evidence>
<organism evidence="5 6">
    <name type="scientific">Paenibacillus cisolokensis</name>
    <dbReference type="NCBI Taxonomy" id="1658519"/>
    <lineage>
        <taxon>Bacteria</taxon>
        <taxon>Bacillati</taxon>
        <taxon>Bacillota</taxon>
        <taxon>Bacilli</taxon>
        <taxon>Bacillales</taxon>
        <taxon>Paenibacillaceae</taxon>
        <taxon>Paenibacillus</taxon>
    </lineage>
</organism>
<name>A0ABQ4NBD5_9BACL</name>
<evidence type="ECO:0000256" key="1">
    <source>
        <dbReference type="ARBA" id="ARBA00023002"/>
    </source>
</evidence>
<dbReference type="Proteomes" id="UP000680304">
    <property type="component" value="Unassembled WGS sequence"/>
</dbReference>
<dbReference type="Pfam" id="PF03720">
    <property type="entry name" value="UDPG_MGDP_dh_C"/>
    <property type="match status" value="1"/>
</dbReference>
<evidence type="ECO:0000313" key="6">
    <source>
        <dbReference type="Proteomes" id="UP000680304"/>
    </source>
</evidence>
<dbReference type="InterPro" id="IPR008927">
    <property type="entry name" value="6-PGluconate_DH-like_C_sf"/>
</dbReference>
<dbReference type="Pfam" id="PF03721">
    <property type="entry name" value="UDPG_MGDP_dh_N"/>
    <property type="match status" value="1"/>
</dbReference>
<comment type="similarity">
    <text evidence="3">Belongs to the UDP-glucose/GDP-mannose dehydrogenase family.</text>
</comment>
<evidence type="ECO:0000313" key="5">
    <source>
        <dbReference type="EMBL" id="GIQ65495.1"/>
    </source>
</evidence>
<dbReference type="PANTHER" id="PTHR43491">
    <property type="entry name" value="UDP-N-ACETYL-D-MANNOSAMINE DEHYDROGENASE"/>
    <property type="match status" value="1"/>
</dbReference>
<dbReference type="InterPro" id="IPR036220">
    <property type="entry name" value="UDP-Glc/GDP-Man_DH_C_sf"/>
</dbReference>
<evidence type="ECO:0000259" key="4">
    <source>
        <dbReference type="SMART" id="SM00984"/>
    </source>
</evidence>
<reference evidence="5 6" key="1">
    <citation type="submission" date="2021-04" db="EMBL/GenBank/DDBJ databases">
        <title>Draft genome sequence of Paenibacillus cisolokensis, LC2-13A.</title>
        <authorList>
            <person name="Uke A."/>
            <person name="Chhe C."/>
            <person name="Baramee S."/>
            <person name="Kosugi A."/>
        </authorList>
    </citation>
    <scope>NUCLEOTIDE SEQUENCE [LARGE SCALE GENOMIC DNA]</scope>
    <source>
        <strain evidence="5 6">LC2-13A</strain>
    </source>
</reference>
<dbReference type="PANTHER" id="PTHR43491:SF1">
    <property type="entry name" value="UDP-N-ACETYL-D-MANNOSAMINE DEHYDROGENASE"/>
    <property type="match status" value="1"/>
</dbReference>
<proteinExistence type="inferred from homology"/>
<feature type="domain" description="UDP-glucose/GDP-mannose dehydrogenase C-terminal" evidence="4">
    <location>
        <begin position="278"/>
        <end position="370"/>
    </location>
</feature>
<dbReference type="InterPro" id="IPR014026">
    <property type="entry name" value="UDP-Glc/GDP-Man_DH_dimer"/>
</dbReference>
<dbReference type="SMART" id="SM00984">
    <property type="entry name" value="UDPG_MGDP_dh_C"/>
    <property type="match status" value="1"/>
</dbReference>
<keyword evidence="2" id="KW-0520">NAD</keyword>
<sequence length="371" mass="41317">MLQNGQSYIPDVTHHQIKEAMKAGFQANVPGELIRGAKYIIVCVPTPLDDSGEPELGALKSASAFISRNLQPGQTVIYESSTYPGTLEEVVWPILSKSGLKVGQDFYLGYSPERIDPGNHRYPLETIPKVVSGLTNACKEKVNQFYSTLFHKTVPVSHPRVAEMCKLIENIQRLVNISLVNEIEIICESMNIDFRETLQAAATKPFGFTPYFPGPGIGGHCIPVDPLYFQWKAKKYGKSSKLIEAAHEINNYMPFHIAERIGKKLESLPGDPKEKKVLLIGLAYKKDVNDIRESSAIKVFKLLLQMGYQVEYHDPFVSNVTLSSEKYVSKVMNKGLLQSADLVVILTDHSNVDWSLVKSHAKAVIDTRGVI</sequence>
<dbReference type="SUPFAM" id="SSF51735">
    <property type="entry name" value="NAD(P)-binding Rossmann-fold domains"/>
    <property type="match status" value="1"/>
</dbReference>
<dbReference type="Gene3D" id="3.40.50.720">
    <property type="entry name" value="NAD(P)-binding Rossmann-like Domain"/>
    <property type="match status" value="2"/>
</dbReference>
<dbReference type="InterPro" id="IPR017476">
    <property type="entry name" value="UDP-Glc/GDP-Man"/>
</dbReference>
<dbReference type="InterPro" id="IPR014027">
    <property type="entry name" value="UDP-Glc/GDP-Man_DH_C"/>
</dbReference>
<dbReference type="InterPro" id="IPR001732">
    <property type="entry name" value="UDP-Glc/GDP-Man_DH_N"/>
</dbReference>
<dbReference type="InterPro" id="IPR036291">
    <property type="entry name" value="NAD(P)-bd_dom_sf"/>
</dbReference>
<dbReference type="PIRSF" id="PIRSF500136">
    <property type="entry name" value="UDP_ManNAc_DH"/>
    <property type="match status" value="1"/>
</dbReference>
<keyword evidence="1" id="KW-0560">Oxidoreductase</keyword>
<dbReference type="PIRSF" id="PIRSF000124">
    <property type="entry name" value="UDPglc_GDPman_dh"/>
    <property type="match status" value="1"/>
</dbReference>
<dbReference type="EMBL" id="BOVJ01000136">
    <property type="protein sequence ID" value="GIQ65495.1"/>
    <property type="molecule type" value="Genomic_DNA"/>
</dbReference>
<accession>A0ABQ4NBD5</accession>
<protein>
    <submittedName>
        <fullName evidence="5">UDP-N-acetyl-D-mannosamine dehydrogenase</fullName>
    </submittedName>
</protein>
<dbReference type="Pfam" id="PF00984">
    <property type="entry name" value="UDPG_MGDP_dh"/>
    <property type="match status" value="1"/>
</dbReference>